<evidence type="ECO:0000256" key="16">
    <source>
        <dbReference type="ARBA" id="ARBA00022777"/>
    </source>
</evidence>
<dbReference type="PANTHER" id="PTHR24349">
    <property type="entry name" value="SERINE/THREONINE-PROTEIN KINASE"/>
    <property type="match status" value="1"/>
</dbReference>
<proteinExistence type="inferred from homology"/>
<keyword evidence="23" id="KW-0564">Palmitate</keyword>
<dbReference type="CDD" id="cd00051">
    <property type="entry name" value="EFh"/>
    <property type="match status" value="2"/>
</dbReference>
<comment type="catalytic activity">
    <reaction evidence="27">
        <text>L-threonyl-[protein] + ATP = O-phospho-L-threonyl-[protein] + ADP + H(+)</text>
        <dbReference type="Rhea" id="RHEA:46608"/>
        <dbReference type="Rhea" id="RHEA-COMP:11060"/>
        <dbReference type="Rhea" id="RHEA-COMP:11605"/>
        <dbReference type="ChEBI" id="CHEBI:15378"/>
        <dbReference type="ChEBI" id="CHEBI:30013"/>
        <dbReference type="ChEBI" id="CHEBI:30616"/>
        <dbReference type="ChEBI" id="CHEBI:61977"/>
        <dbReference type="ChEBI" id="CHEBI:456216"/>
        <dbReference type="EC" id="2.7.11.1"/>
    </reaction>
</comment>
<dbReference type="InterPro" id="IPR050205">
    <property type="entry name" value="CDPK_Ser/Thr_kinases"/>
</dbReference>
<keyword evidence="18 31" id="KW-0067">ATP-binding</keyword>
<evidence type="ECO:0000256" key="27">
    <source>
        <dbReference type="ARBA" id="ARBA00047899"/>
    </source>
</evidence>
<keyword evidence="13" id="KW-0479">Metal-binding</keyword>
<dbReference type="GeneID" id="92367867"/>
<sequence length="526" mass="60080">MGLCQSKLAVDVAVKRRVHTNKTNHSPLPVNNTCVNLQATPGMFITSKKGHLSEMYRRVKKLGSGAYGEVLLCIDKTTGAERAIKIIRKSSVNVPTNSTLLEEVAVVKLLDHPNIMTLYDFFEDRRNYYLVMEYYKGGELFDEIIHRLKFNEVDAAVIIRQVLSGVTYLHNHKIVHRDLKPENLLLESKEKDALIKIVDFGLSVVFDHQKKMKDRLGTAYYIAPEVLRKKYDEKCDVWSIGVILFILLSGYPPFGGQTDQEILRKVERGKYSFDSPEWKNVSEGAKDLVRQMLQYDPQKRITAQQALEHPWIKEMCSRKDSGIELPSLANAIENMRKFQNAQKLAQAALLFMATKLTTQDETKQLTEIFRHIDKNGDGQLDRQELIDGYAQLLVSEMAICDHRQIENEVDNILEAADFDKNGYIEFSEFVTVAMDRRCLLSRERLETAFQIFDQDGSGKISINELAAIFGLQQIEDSVWKGILVEVDKNNDGEVDFEEFCQMIQKLCLNKDQVGKASELVLLQNSN</sequence>
<feature type="binding site" evidence="31">
    <location>
        <position position="89"/>
    </location>
    <ligand>
        <name>ATP</name>
        <dbReference type="ChEBI" id="CHEBI:30616"/>
    </ligand>
</feature>
<dbReference type="Gene3D" id="1.10.238.10">
    <property type="entry name" value="EF-hand"/>
    <property type="match status" value="2"/>
</dbReference>
<organism evidence="34 35">
    <name type="scientific">Cryptosporidium andersoni</name>
    <dbReference type="NCBI Taxonomy" id="117008"/>
    <lineage>
        <taxon>Eukaryota</taxon>
        <taxon>Sar</taxon>
        <taxon>Alveolata</taxon>
        <taxon>Apicomplexa</taxon>
        <taxon>Conoidasida</taxon>
        <taxon>Coccidia</taxon>
        <taxon>Eucoccidiorida</taxon>
        <taxon>Eimeriorina</taxon>
        <taxon>Cryptosporidiidae</taxon>
        <taxon>Cryptosporidium</taxon>
    </lineage>
</organism>
<keyword evidence="17" id="KW-0106">Calcium</keyword>
<evidence type="ECO:0000313" key="35">
    <source>
        <dbReference type="Proteomes" id="UP000186804"/>
    </source>
</evidence>
<dbReference type="Pfam" id="PF13499">
    <property type="entry name" value="EF-hand_7"/>
    <property type="match status" value="2"/>
</dbReference>
<evidence type="ECO:0000313" key="34">
    <source>
        <dbReference type="EMBL" id="OII78035.1"/>
    </source>
</evidence>
<dbReference type="SUPFAM" id="SSF56112">
    <property type="entry name" value="Protein kinase-like (PK-like)"/>
    <property type="match status" value="1"/>
</dbReference>
<evidence type="ECO:0000256" key="8">
    <source>
        <dbReference type="ARBA" id="ARBA00022511"/>
    </source>
</evidence>
<keyword evidence="14" id="KW-0677">Repeat</keyword>
<dbReference type="VEuPathDB" id="CryptoDB:cand_036830"/>
<evidence type="ECO:0000259" key="33">
    <source>
        <dbReference type="PROSITE" id="PS50222"/>
    </source>
</evidence>
<dbReference type="PROSITE" id="PS50222">
    <property type="entry name" value="EF_HAND_2"/>
    <property type="match status" value="4"/>
</dbReference>
<comment type="catalytic activity">
    <reaction evidence="28">
        <text>L-seryl-[protein] + ATP = O-phospho-L-seryl-[protein] + ADP + H(+)</text>
        <dbReference type="Rhea" id="RHEA:17989"/>
        <dbReference type="Rhea" id="RHEA-COMP:9863"/>
        <dbReference type="Rhea" id="RHEA-COMP:11604"/>
        <dbReference type="ChEBI" id="CHEBI:15378"/>
        <dbReference type="ChEBI" id="CHEBI:29999"/>
        <dbReference type="ChEBI" id="CHEBI:30616"/>
        <dbReference type="ChEBI" id="CHEBI:83421"/>
        <dbReference type="ChEBI" id="CHEBI:456216"/>
        <dbReference type="EC" id="2.7.11.1"/>
    </reaction>
</comment>
<dbReference type="GO" id="GO:0031514">
    <property type="term" value="C:motile cilium"/>
    <property type="evidence" value="ECO:0007669"/>
    <property type="project" value="UniProtKB-SubCell"/>
</dbReference>
<keyword evidence="24" id="KW-0966">Cell projection</keyword>
<feature type="domain" description="Protein kinase" evidence="32">
    <location>
        <begin position="56"/>
        <end position="312"/>
    </location>
</feature>
<dbReference type="Pfam" id="PF00069">
    <property type="entry name" value="Pkinase"/>
    <property type="match status" value="1"/>
</dbReference>
<dbReference type="PROSITE" id="PS00108">
    <property type="entry name" value="PROTEIN_KINASE_ST"/>
    <property type="match status" value="1"/>
</dbReference>
<name>A0A1J4MX09_9CRYT</name>
<reference evidence="34 35" key="1">
    <citation type="submission" date="2016-10" db="EMBL/GenBank/DDBJ databases">
        <title>Reductive evolution of mitochondrial metabolism and differential evolution of invasion-related proteins in Cryptosporidium.</title>
        <authorList>
            <person name="Liu S."/>
            <person name="Roellig D.M."/>
            <person name="Guo Y."/>
            <person name="Li N."/>
            <person name="Frace M.A."/>
            <person name="Tang K."/>
            <person name="Zhang L."/>
            <person name="Feng Y."/>
            <person name="Xiao L."/>
        </authorList>
    </citation>
    <scope>NUCLEOTIDE SEQUENCE [LARGE SCALE GENOMIC DNA]</scope>
    <source>
        <strain evidence="34">30847</strain>
    </source>
</reference>
<evidence type="ECO:0000256" key="30">
    <source>
        <dbReference type="ARBA" id="ARBA00068067"/>
    </source>
</evidence>
<dbReference type="InterPro" id="IPR017441">
    <property type="entry name" value="Protein_kinase_ATP_BS"/>
</dbReference>
<dbReference type="PROSITE" id="PS50011">
    <property type="entry name" value="PROTEIN_KINASE_DOM"/>
    <property type="match status" value="1"/>
</dbReference>
<gene>
    <name evidence="34" type="ORF">cand_036830</name>
</gene>
<evidence type="ECO:0000256" key="18">
    <source>
        <dbReference type="ARBA" id="ARBA00022840"/>
    </source>
</evidence>
<evidence type="ECO:0000256" key="4">
    <source>
        <dbReference type="ARBA" id="ARBA00004425"/>
    </source>
</evidence>
<evidence type="ECO:0000256" key="22">
    <source>
        <dbReference type="ARBA" id="ARBA00023136"/>
    </source>
</evidence>
<comment type="similarity">
    <text evidence="5">Belongs to the centrin family.</text>
</comment>
<dbReference type="RefSeq" id="XP_067069881.1">
    <property type="nucleotide sequence ID" value="XM_067213908.1"/>
</dbReference>
<evidence type="ECO:0000256" key="12">
    <source>
        <dbReference type="ARBA" id="ARBA00022707"/>
    </source>
</evidence>
<dbReference type="InterPro" id="IPR002048">
    <property type="entry name" value="EF_hand_dom"/>
</dbReference>
<keyword evidence="22" id="KW-0472">Membrane</keyword>
<comment type="caution">
    <text evidence="34">The sequence shown here is derived from an EMBL/GenBank/DDBJ whole genome shotgun (WGS) entry which is preliminary data.</text>
</comment>
<evidence type="ECO:0000256" key="31">
    <source>
        <dbReference type="PROSITE-ProRule" id="PRU10141"/>
    </source>
</evidence>
<evidence type="ECO:0000256" key="1">
    <source>
        <dbReference type="ARBA" id="ARBA00001946"/>
    </source>
</evidence>
<evidence type="ECO:0000256" key="3">
    <source>
        <dbReference type="ARBA" id="ARBA00004342"/>
    </source>
</evidence>
<evidence type="ECO:0000256" key="23">
    <source>
        <dbReference type="ARBA" id="ARBA00023139"/>
    </source>
</evidence>
<keyword evidence="10" id="KW-0597">Phosphoprotein</keyword>
<dbReference type="InterPro" id="IPR018247">
    <property type="entry name" value="EF_Hand_1_Ca_BS"/>
</dbReference>
<dbReference type="FunFam" id="3.30.200.20:FF:000315">
    <property type="entry name" value="Calcium-dependent protein kinase 3"/>
    <property type="match status" value="1"/>
</dbReference>
<evidence type="ECO:0000256" key="17">
    <source>
        <dbReference type="ARBA" id="ARBA00022837"/>
    </source>
</evidence>
<evidence type="ECO:0000256" key="25">
    <source>
        <dbReference type="ARBA" id="ARBA00023288"/>
    </source>
</evidence>
<dbReference type="Gene3D" id="3.30.200.20">
    <property type="entry name" value="Phosphorylase Kinase, domain 1"/>
    <property type="match status" value="1"/>
</dbReference>
<keyword evidence="15 31" id="KW-0547">Nucleotide-binding</keyword>
<dbReference type="PROSITE" id="PS00107">
    <property type="entry name" value="PROTEIN_KINASE_ATP"/>
    <property type="match status" value="1"/>
</dbReference>
<keyword evidence="7" id="KW-1003">Cell membrane</keyword>
<dbReference type="FunFam" id="1.10.238.10:FF:000178">
    <property type="entry name" value="Calmodulin-2 A"/>
    <property type="match status" value="1"/>
</dbReference>
<dbReference type="InterPro" id="IPR008271">
    <property type="entry name" value="Ser/Thr_kinase_AS"/>
</dbReference>
<evidence type="ECO:0000256" key="15">
    <source>
        <dbReference type="ARBA" id="ARBA00022741"/>
    </source>
</evidence>
<dbReference type="GO" id="GO:0020002">
    <property type="term" value="C:host cell plasma membrane"/>
    <property type="evidence" value="ECO:0007669"/>
    <property type="project" value="UniProtKB-SubCell"/>
</dbReference>
<evidence type="ECO:0000256" key="13">
    <source>
        <dbReference type="ARBA" id="ARBA00022723"/>
    </source>
</evidence>
<feature type="domain" description="EF-hand" evidence="33">
    <location>
        <begin position="476"/>
        <end position="509"/>
    </location>
</feature>
<keyword evidence="16 34" id="KW-0418">Kinase</keyword>
<evidence type="ECO:0000256" key="20">
    <source>
        <dbReference type="ARBA" id="ARBA00022870"/>
    </source>
</evidence>
<evidence type="ECO:0000256" key="11">
    <source>
        <dbReference type="ARBA" id="ARBA00022679"/>
    </source>
</evidence>
<dbReference type="CDD" id="cd05117">
    <property type="entry name" value="STKc_CAMK"/>
    <property type="match status" value="1"/>
</dbReference>
<comment type="cofactor">
    <cofactor evidence="1">
        <name>Mg(2+)</name>
        <dbReference type="ChEBI" id="CHEBI:18420"/>
    </cofactor>
</comment>
<keyword evidence="9" id="KW-0723">Serine/threonine-protein kinase</keyword>
<evidence type="ECO:0000256" key="19">
    <source>
        <dbReference type="ARBA" id="ARBA00022846"/>
    </source>
</evidence>
<keyword evidence="8" id="KW-1032">Host cell membrane</keyword>
<evidence type="ECO:0000256" key="6">
    <source>
        <dbReference type="ARBA" id="ARBA00012513"/>
    </source>
</evidence>
<keyword evidence="21" id="KW-0969">Cilium</keyword>
<evidence type="ECO:0000256" key="14">
    <source>
        <dbReference type="ARBA" id="ARBA00022737"/>
    </source>
</evidence>
<evidence type="ECO:0000256" key="2">
    <source>
        <dbReference type="ARBA" id="ARBA00004230"/>
    </source>
</evidence>
<dbReference type="EC" id="2.7.11.1" evidence="6"/>
<feature type="domain" description="EF-hand" evidence="33">
    <location>
        <begin position="440"/>
        <end position="475"/>
    </location>
</feature>
<feature type="domain" description="EF-hand" evidence="33">
    <location>
        <begin position="360"/>
        <end position="395"/>
    </location>
</feature>
<dbReference type="EMBL" id="LRBS01000010">
    <property type="protein sequence ID" value="OII78035.1"/>
    <property type="molecule type" value="Genomic_DNA"/>
</dbReference>
<keyword evidence="35" id="KW-1185">Reference proteome</keyword>
<dbReference type="OrthoDB" id="40902at2759"/>
<keyword evidence="19" id="KW-0282">Flagellum</keyword>
<evidence type="ECO:0000256" key="5">
    <source>
        <dbReference type="ARBA" id="ARBA00005253"/>
    </source>
</evidence>
<dbReference type="Proteomes" id="UP000186804">
    <property type="component" value="Unassembled WGS sequence"/>
</dbReference>
<evidence type="ECO:0000256" key="9">
    <source>
        <dbReference type="ARBA" id="ARBA00022527"/>
    </source>
</evidence>
<comment type="similarity">
    <text evidence="26">Belongs to the protein kinase superfamily. Ser/Thr protein kinase family. CDPK subfamily.</text>
</comment>
<accession>A0A1J4MX09</accession>
<evidence type="ECO:0000259" key="32">
    <source>
        <dbReference type="PROSITE" id="PS50011"/>
    </source>
</evidence>
<dbReference type="SUPFAM" id="SSF47473">
    <property type="entry name" value="EF-hand"/>
    <property type="match status" value="1"/>
</dbReference>
<protein>
    <recommendedName>
        <fullName evidence="30">Calcium-dependent protein kinase 1</fullName>
        <ecNumber evidence="6">2.7.11.1</ecNumber>
    </recommendedName>
</protein>
<dbReference type="PROSITE" id="PS00018">
    <property type="entry name" value="EF_HAND_1"/>
    <property type="match status" value="4"/>
</dbReference>
<dbReference type="SMART" id="SM00220">
    <property type="entry name" value="S_TKc"/>
    <property type="match status" value="1"/>
</dbReference>
<evidence type="ECO:0000256" key="24">
    <source>
        <dbReference type="ARBA" id="ARBA00023273"/>
    </source>
</evidence>
<keyword evidence="11" id="KW-0808">Transferase</keyword>
<keyword evidence="20" id="KW-1043">Host membrane</keyword>
<dbReference type="GO" id="GO:0005509">
    <property type="term" value="F:calcium ion binding"/>
    <property type="evidence" value="ECO:0007669"/>
    <property type="project" value="InterPro"/>
</dbReference>
<keyword evidence="25" id="KW-0449">Lipoprotein</keyword>
<dbReference type="GO" id="GO:0005886">
    <property type="term" value="C:plasma membrane"/>
    <property type="evidence" value="ECO:0007669"/>
    <property type="project" value="UniProtKB-SubCell"/>
</dbReference>
<evidence type="ECO:0000256" key="26">
    <source>
        <dbReference type="ARBA" id="ARBA00024334"/>
    </source>
</evidence>
<dbReference type="GO" id="GO:0020005">
    <property type="term" value="C:symbiont-containing vacuole membrane"/>
    <property type="evidence" value="ECO:0007669"/>
    <property type="project" value="UniProtKB-SubCell"/>
</dbReference>
<dbReference type="Gene3D" id="1.10.510.10">
    <property type="entry name" value="Transferase(Phosphotransferase) domain 1"/>
    <property type="match status" value="1"/>
</dbReference>
<evidence type="ECO:0000256" key="29">
    <source>
        <dbReference type="ARBA" id="ARBA00060437"/>
    </source>
</evidence>
<dbReference type="InterPro" id="IPR011992">
    <property type="entry name" value="EF-hand-dom_pair"/>
</dbReference>
<evidence type="ECO:0000256" key="10">
    <source>
        <dbReference type="ARBA" id="ARBA00022553"/>
    </source>
</evidence>
<feature type="domain" description="EF-hand" evidence="33">
    <location>
        <begin position="404"/>
        <end position="439"/>
    </location>
</feature>
<dbReference type="GO" id="GO:0005524">
    <property type="term" value="F:ATP binding"/>
    <property type="evidence" value="ECO:0007669"/>
    <property type="project" value="UniProtKB-UniRule"/>
</dbReference>
<dbReference type="InterPro" id="IPR011009">
    <property type="entry name" value="Kinase-like_dom_sf"/>
</dbReference>
<dbReference type="AlphaFoldDB" id="A0A1J4MX09"/>
<keyword evidence="12" id="KW-0519">Myristate</keyword>
<dbReference type="GO" id="GO:0004674">
    <property type="term" value="F:protein serine/threonine kinase activity"/>
    <property type="evidence" value="ECO:0007669"/>
    <property type="project" value="UniProtKB-KW"/>
</dbReference>
<evidence type="ECO:0000256" key="7">
    <source>
        <dbReference type="ARBA" id="ARBA00022475"/>
    </source>
</evidence>
<dbReference type="FunFam" id="1.10.510.10:FF:000398">
    <property type="entry name" value="Calcium-dependent protein kinase 1"/>
    <property type="match status" value="1"/>
</dbReference>
<evidence type="ECO:0000256" key="28">
    <source>
        <dbReference type="ARBA" id="ARBA00048679"/>
    </source>
</evidence>
<dbReference type="InterPro" id="IPR000719">
    <property type="entry name" value="Prot_kinase_dom"/>
</dbReference>
<comment type="subcellular location">
    <subcellularLocation>
        <location evidence="3">Cell membrane</location>
        <topology evidence="3">Lipid-anchor</topology>
        <orientation evidence="3">Cytoplasmic side</orientation>
    </subcellularLocation>
    <subcellularLocation>
        <location evidence="2">Cell projection</location>
        <location evidence="2">Cilium</location>
        <location evidence="2">Flagellum</location>
    </subcellularLocation>
    <subcellularLocation>
        <location evidence="4">Host cell membrane</location>
        <topology evidence="4">Lipid-anchor</topology>
    </subcellularLocation>
    <subcellularLocation>
        <location evidence="29">Parasitophorous vacuole membrane</location>
        <topology evidence="29">Lipid-anchor</topology>
    </subcellularLocation>
</comment>
<evidence type="ECO:0000256" key="21">
    <source>
        <dbReference type="ARBA" id="ARBA00023069"/>
    </source>
</evidence>
<dbReference type="SMART" id="SM00054">
    <property type="entry name" value="EFh"/>
    <property type="match status" value="4"/>
</dbReference>